<sequence>MKFLVVTNAPTLIQKGHYCAYAPYVREMDVWTDYVKAYKLVSPNQYSQELLTLPFKKQPNW</sequence>
<dbReference type="EMBL" id="CP113088">
    <property type="protein sequence ID" value="WAC01958.1"/>
    <property type="molecule type" value="Genomic_DNA"/>
</dbReference>
<keyword evidence="2" id="KW-1185">Reference proteome</keyword>
<protein>
    <submittedName>
        <fullName evidence="1">Uncharacterized protein</fullName>
    </submittedName>
</protein>
<evidence type="ECO:0000313" key="1">
    <source>
        <dbReference type="EMBL" id="WAC01958.1"/>
    </source>
</evidence>
<reference evidence="1" key="1">
    <citation type="submission" date="2022-11" db="EMBL/GenBank/DDBJ databases">
        <title>Lacinutrix neustonica HL-RS19T sp. nov., isolated from the surface microlayer sample of brackish Lake Shihwa.</title>
        <authorList>
            <person name="Choi J.Y."/>
            <person name="Hwang C.Y."/>
        </authorList>
    </citation>
    <scope>NUCLEOTIDE SEQUENCE</scope>
    <source>
        <strain evidence="1">HL-RS19</strain>
    </source>
</reference>
<dbReference type="RefSeq" id="WP_267676556.1">
    <property type="nucleotide sequence ID" value="NZ_CP113088.1"/>
</dbReference>
<dbReference type="Proteomes" id="UP001164705">
    <property type="component" value="Chromosome"/>
</dbReference>
<gene>
    <name evidence="1" type="ORF">N7U66_19290</name>
</gene>
<accession>A0A9E8MUX7</accession>
<name>A0A9E8MUX7_9FLAO</name>
<organism evidence="1 2">
    <name type="scientific">Lacinutrix neustonica</name>
    <dbReference type="NCBI Taxonomy" id="2980107"/>
    <lineage>
        <taxon>Bacteria</taxon>
        <taxon>Pseudomonadati</taxon>
        <taxon>Bacteroidota</taxon>
        <taxon>Flavobacteriia</taxon>
        <taxon>Flavobacteriales</taxon>
        <taxon>Flavobacteriaceae</taxon>
        <taxon>Lacinutrix</taxon>
    </lineage>
</organism>
<evidence type="ECO:0000313" key="2">
    <source>
        <dbReference type="Proteomes" id="UP001164705"/>
    </source>
</evidence>
<dbReference type="KEGG" id="lnu:N7U66_19290"/>
<dbReference type="AlphaFoldDB" id="A0A9E8MUX7"/>
<proteinExistence type="predicted"/>